<accession>A0A968KZV7</accession>
<evidence type="ECO:0008006" key="5">
    <source>
        <dbReference type="Google" id="ProtNLM"/>
    </source>
</evidence>
<dbReference type="Proteomes" id="UP000778951">
    <property type="component" value="Unassembled WGS sequence"/>
</dbReference>
<keyword evidence="4" id="KW-1185">Reference proteome</keyword>
<evidence type="ECO:0000313" key="3">
    <source>
        <dbReference type="EMBL" id="NIZ69711.1"/>
    </source>
</evidence>
<name>A0A968KZV7_9SPIO</name>
<keyword evidence="2" id="KW-0472">Membrane</keyword>
<keyword evidence="2" id="KW-0812">Transmembrane</keyword>
<evidence type="ECO:0000256" key="1">
    <source>
        <dbReference type="SAM" id="Coils"/>
    </source>
</evidence>
<keyword evidence="1" id="KW-0175">Coiled coil</keyword>
<dbReference type="InterPro" id="IPR058225">
    <property type="entry name" value="FlbB-like"/>
</dbReference>
<dbReference type="NCBIfam" id="NF047368">
    <property type="entry name" value="collar_FlbB"/>
    <property type="match status" value="1"/>
</dbReference>
<feature type="transmembrane region" description="Helical" evidence="2">
    <location>
        <begin position="16"/>
        <end position="37"/>
    </location>
</feature>
<proteinExistence type="predicted"/>
<dbReference type="EMBL" id="JAATLM010000001">
    <property type="protein sequence ID" value="NIZ69711.1"/>
    <property type="molecule type" value="Genomic_DNA"/>
</dbReference>
<feature type="coiled-coil region" evidence="1">
    <location>
        <begin position="74"/>
        <end position="119"/>
    </location>
</feature>
<comment type="caution">
    <text evidence="3">The sequence shown here is derived from an EMBL/GenBank/DDBJ whole genome shotgun (WGS) entry which is preliminary data.</text>
</comment>
<dbReference type="AlphaFoldDB" id="A0A968KZV7"/>
<gene>
    <name evidence="3" type="ORF">HCT48_05730</name>
</gene>
<protein>
    <recommendedName>
        <fullName evidence="5">Flagellar protein FlbB</fullName>
    </recommendedName>
</protein>
<organism evidence="3 4">
    <name type="scientific">Entomospira culicis</name>
    <dbReference type="NCBI Taxonomy" id="2719989"/>
    <lineage>
        <taxon>Bacteria</taxon>
        <taxon>Pseudomonadati</taxon>
        <taxon>Spirochaetota</taxon>
        <taxon>Spirochaetia</taxon>
        <taxon>Spirochaetales</taxon>
        <taxon>Spirochaetaceae</taxon>
        <taxon>Entomospira</taxon>
    </lineage>
</organism>
<reference evidence="3" key="1">
    <citation type="submission" date="2020-03" db="EMBL/GenBank/DDBJ databases">
        <title>Spirochaetal bacteria isolated from arthropods constitute a novel genus Entomospira genus novum within the order Spirochaetales.</title>
        <authorList>
            <person name="Grana-Miraglia L."/>
            <person name="Sikutova S."/>
            <person name="Fingerle V."/>
            <person name="Sing A."/>
            <person name="Castillo-Ramirez S."/>
            <person name="Margos G."/>
            <person name="Rudolf I."/>
        </authorList>
    </citation>
    <scope>NUCLEOTIDE SEQUENCE</scope>
    <source>
        <strain evidence="3">BR149</strain>
    </source>
</reference>
<evidence type="ECO:0000313" key="4">
    <source>
        <dbReference type="Proteomes" id="UP000778951"/>
    </source>
</evidence>
<sequence length="208" mass="22938">MAGYGKIGVTVRVTTLLLIIFLLAFIVAPLLFNILGLPGMQNPIYTRISRSLRLSGPAPASTVNGVDLLEQERLQILSQTLDNRELELAQKEALFQSKLEELEAREQIIGAQEEELNQRAEVIAIRLQGLDDFEGNLLLNAQNLSNMPPAQAVAILENITSDQVLIEHLLAADRYAVAQGRMSLSSVWISMMNAERAGRIMEKMATPS</sequence>
<keyword evidence="2" id="KW-1133">Transmembrane helix</keyword>
<dbReference type="RefSeq" id="WP_167695795.1">
    <property type="nucleotide sequence ID" value="NZ_CP118181.1"/>
</dbReference>
<evidence type="ECO:0000256" key="2">
    <source>
        <dbReference type="SAM" id="Phobius"/>
    </source>
</evidence>